<sequence length="114" mass="13041">VKHTFAMDRFLLYKDGTTFKRKAETDGEKRPGKIRSYDISYMNFGFTCITINGEIRPQCVVCGMTFANGILKPNKLKRHLETTHGLLAGKNTDFFARKLEDIIHQKDTVKNLVS</sequence>
<evidence type="ECO:0000313" key="1">
    <source>
        <dbReference type="EMBL" id="KAJ1153821.1"/>
    </source>
</evidence>
<dbReference type="EMBL" id="JANPWB010000009">
    <property type="protein sequence ID" value="KAJ1153821.1"/>
    <property type="molecule type" value="Genomic_DNA"/>
</dbReference>
<feature type="non-terminal residue" evidence="1">
    <location>
        <position position="114"/>
    </location>
</feature>
<comment type="caution">
    <text evidence="1">The sequence shown here is derived from an EMBL/GenBank/DDBJ whole genome shotgun (WGS) entry which is preliminary data.</text>
</comment>
<dbReference type="Proteomes" id="UP001066276">
    <property type="component" value="Chromosome 5"/>
</dbReference>
<gene>
    <name evidence="1" type="ORF">NDU88_006579</name>
</gene>
<evidence type="ECO:0000313" key="2">
    <source>
        <dbReference type="Proteomes" id="UP001066276"/>
    </source>
</evidence>
<organism evidence="1 2">
    <name type="scientific">Pleurodeles waltl</name>
    <name type="common">Iberian ribbed newt</name>
    <dbReference type="NCBI Taxonomy" id="8319"/>
    <lineage>
        <taxon>Eukaryota</taxon>
        <taxon>Metazoa</taxon>
        <taxon>Chordata</taxon>
        <taxon>Craniata</taxon>
        <taxon>Vertebrata</taxon>
        <taxon>Euteleostomi</taxon>
        <taxon>Amphibia</taxon>
        <taxon>Batrachia</taxon>
        <taxon>Caudata</taxon>
        <taxon>Salamandroidea</taxon>
        <taxon>Salamandridae</taxon>
        <taxon>Pleurodelinae</taxon>
        <taxon>Pleurodeles</taxon>
    </lineage>
</organism>
<proteinExistence type="predicted"/>
<keyword evidence="2" id="KW-1185">Reference proteome</keyword>
<accession>A0AAV7RQL6</accession>
<name>A0AAV7RQL6_PLEWA</name>
<reference evidence="1" key="1">
    <citation type="journal article" date="2022" name="bioRxiv">
        <title>Sequencing and chromosome-scale assembly of the giantPleurodeles waltlgenome.</title>
        <authorList>
            <person name="Brown T."/>
            <person name="Elewa A."/>
            <person name="Iarovenko S."/>
            <person name="Subramanian E."/>
            <person name="Araus A.J."/>
            <person name="Petzold A."/>
            <person name="Susuki M."/>
            <person name="Suzuki K.-i.T."/>
            <person name="Hayashi T."/>
            <person name="Toyoda A."/>
            <person name="Oliveira C."/>
            <person name="Osipova E."/>
            <person name="Leigh N.D."/>
            <person name="Simon A."/>
            <person name="Yun M.H."/>
        </authorList>
    </citation>
    <scope>NUCLEOTIDE SEQUENCE</scope>
    <source>
        <strain evidence="1">20211129_DDA</strain>
        <tissue evidence="1">Liver</tissue>
    </source>
</reference>
<feature type="non-terminal residue" evidence="1">
    <location>
        <position position="1"/>
    </location>
</feature>
<protein>
    <submittedName>
        <fullName evidence="1">Uncharacterized protein</fullName>
    </submittedName>
</protein>
<dbReference type="AlphaFoldDB" id="A0AAV7RQL6"/>